<feature type="compositionally biased region" description="Basic and acidic residues" evidence="1">
    <location>
        <begin position="173"/>
        <end position="211"/>
    </location>
</feature>
<accession>A0AA38VJ81</accession>
<proteinExistence type="predicted"/>
<dbReference type="AlphaFoldDB" id="A0AA38VJ81"/>
<name>A0AA38VJ81_9PEZI</name>
<evidence type="ECO:0000313" key="3">
    <source>
        <dbReference type="Proteomes" id="UP001174691"/>
    </source>
</evidence>
<keyword evidence="3" id="KW-1185">Reference proteome</keyword>
<dbReference type="GO" id="GO:0000340">
    <property type="term" value="F:RNA 7-methylguanosine cap binding"/>
    <property type="evidence" value="ECO:0007669"/>
    <property type="project" value="InterPro"/>
</dbReference>
<feature type="compositionally biased region" description="Basic and acidic residues" evidence="1">
    <location>
        <begin position="249"/>
        <end position="325"/>
    </location>
</feature>
<dbReference type="PANTHER" id="PTHR16291">
    <property type="entry name" value="NUCLEAR CAP-BINDING PROTEIN SUBUNIT 3"/>
    <property type="match status" value="1"/>
</dbReference>
<dbReference type="GO" id="GO:0005634">
    <property type="term" value="C:nucleus"/>
    <property type="evidence" value="ECO:0007669"/>
    <property type="project" value="TreeGrafter"/>
</dbReference>
<dbReference type="Proteomes" id="UP001174691">
    <property type="component" value="Unassembled WGS sequence"/>
</dbReference>
<evidence type="ECO:0000313" key="2">
    <source>
        <dbReference type="EMBL" id="KAJ9130852.1"/>
    </source>
</evidence>
<comment type="caution">
    <text evidence="2">The sequence shown here is derived from an EMBL/GenBank/DDBJ whole genome shotgun (WGS) entry which is preliminary data.</text>
</comment>
<evidence type="ECO:0000256" key="1">
    <source>
        <dbReference type="SAM" id="MobiDB-lite"/>
    </source>
</evidence>
<dbReference type="PANTHER" id="PTHR16291:SF0">
    <property type="entry name" value="NUCLEAR CAP-BINDING PROTEIN SUBUNIT 3"/>
    <property type="match status" value="1"/>
</dbReference>
<dbReference type="EMBL" id="JANBVN010000253">
    <property type="protein sequence ID" value="KAJ9130852.1"/>
    <property type="molecule type" value="Genomic_DNA"/>
</dbReference>
<dbReference type="Pfam" id="PF10309">
    <property type="entry name" value="NCBP3"/>
    <property type="match status" value="1"/>
</dbReference>
<sequence>MDFDIEMDDVPADAAPLVEEYTTDIVVGEEQEPGEIDEDTVDAIADTQPDERAIVPYKVHIRGLDTFTPEDVKGYVAEHFGTTYEKIEWIDDTSLNLVFDSEPTAQGALTALAGTETADVTQLAPLQSVTAKPFSQKPDSSLYVRFATAGDRKIAGAAARSRFYLLHPEYDPEERKRRGEIRGKYREREGYGRRSDRERGNGRRGGERIDDYDTNSFDVSLYDDDSSSLAKRITTEPRARRGSSHGRLRRESPESDEDFTRRNREKELFPNLKARDRNGGSRRDRSASPIRDDGALDDLARDRAAVRNREQARAVKDRLAKDNAAKELFPTKVSSSPATGGKAQMDQVDTRTVLTSAKLADRITPRPTEPESAFSIKGLASKRAADQGFAIKGAGTSVKELFPEKFGNAGKELFAEKLDGRGRRRQRAEDTFR</sequence>
<gene>
    <name evidence="2" type="ORF">NKR19_g9736</name>
</gene>
<dbReference type="InterPro" id="IPR019416">
    <property type="entry name" value="NCBP3"/>
</dbReference>
<dbReference type="GO" id="GO:0003729">
    <property type="term" value="F:mRNA binding"/>
    <property type="evidence" value="ECO:0007669"/>
    <property type="project" value="InterPro"/>
</dbReference>
<feature type="region of interest" description="Disordered" evidence="1">
    <location>
        <begin position="356"/>
        <end position="375"/>
    </location>
</feature>
<organism evidence="2 3">
    <name type="scientific">Coniochaeta hoffmannii</name>
    <dbReference type="NCBI Taxonomy" id="91930"/>
    <lineage>
        <taxon>Eukaryota</taxon>
        <taxon>Fungi</taxon>
        <taxon>Dikarya</taxon>
        <taxon>Ascomycota</taxon>
        <taxon>Pezizomycotina</taxon>
        <taxon>Sordariomycetes</taxon>
        <taxon>Sordariomycetidae</taxon>
        <taxon>Coniochaetales</taxon>
        <taxon>Coniochaetaceae</taxon>
        <taxon>Coniochaeta</taxon>
    </lineage>
</organism>
<feature type="region of interest" description="Disordered" evidence="1">
    <location>
        <begin position="173"/>
        <end position="350"/>
    </location>
</feature>
<protein>
    <submittedName>
        <fullName evidence="2">DUF2414 domain protein</fullName>
    </submittedName>
</protein>
<reference evidence="2" key="1">
    <citation type="submission" date="2022-07" db="EMBL/GenBank/DDBJ databases">
        <title>Fungi with potential for degradation of polypropylene.</title>
        <authorList>
            <person name="Gostincar C."/>
        </authorList>
    </citation>
    <scope>NUCLEOTIDE SEQUENCE</scope>
    <source>
        <strain evidence="2">EXF-13287</strain>
    </source>
</reference>